<organism evidence="2">
    <name type="scientific">marine sediment metagenome</name>
    <dbReference type="NCBI Taxonomy" id="412755"/>
    <lineage>
        <taxon>unclassified sequences</taxon>
        <taxon>metagenomes</taxon>
        <taxon>ecological metagenomes</taxon>
    </lineage>
</organism>
<name>X0YMP9_9ZZZZ</name>
<accession>X0YMP9</accession>
<dbReference type="InterPro" id="IPR032708">
    <property type="entry name" value="McjB_C"/>
</dbReference>
<feature type="domain" description="Microcin J25-processing protein McjB C-terminal" evidence="1">
    <location>
        <begin position="1"/>
        <end position="35"/>
    </location>
</feature>
<dbReference type="Pfam" id="PF13471">
    <property type="entry name" value="Transglut_core3"/>
    <property type="match status" value="1"/>
</dbReference>
<comment type="caution">
    <text evidence="2">The sequence shown here is derived from an EMBL/GenBank/DDBJ whole genome shotgun (WGS) entry which is preliminary data.</text>
</comment>
<protein>
    <recommendedName>
        <fullName evidence="1">Microcin J25-processing protein McjB C-terminal domain-containing protein</fullName>
    </recommendedName>
</protein>
<dbReference type="EMBL" id="BARS01045915">
    <property type="protein sequence ID" value="GAG37966.1"/>
    <property type="molecule type" value="Genomic_DNA"/>
</dbReference>
<proteinExistence type="predicted"/>
<gene>
    <name evidence="2" type="ORF">S01H1_69186</name>
</gene>
<sequence length="38" mass="4220">LVFGVRSDNGDMEGHCWVAVGERPLAEAPSSYKELRNE</sequence>
<dbReference type="AlphaFoldDB" id="X0YMP9"/>
<evidence type="ECO:0000259" key="1">
    <source>
        <dbReference type="Pfam" id="PF13471"/>
    </source>
</evidence>
<evidence type="ECO:0000313" key="2">
    <source>
        <dbReference type="EMBL" id="GAG37966.1"/>
    </source>
</evidence>
<feature type="non-terminal residue" evidence="2">
    <location>
        <position position="1"/>
    </location>
</feature>
<reference evidence="2" key="1">
    <citation type="journal article" date="2014" name="Front. Microbiol.">
        <title>High frequency of phylogenetically diverse reductive dehalogenase-homologous genes in deep subseafloor sedimentary metagenomes.</title>
        <authorList>
            <person name="Kawai M."/>
            <person name="Futagami T."/>
            <person name="Toyoda A."/>
            <person name="Takaki Y."/>
            <person name="Nishi S."/>
            <person name="Hori S."/>
            <person name="Arai W."/>
            <person name="Tsubouchi T."/>
            <person name="Morono Y."/>
            <person name="Uchiyama I."/>
            <person name="Ito T."/>
            <person name="Fujiyama A."/>
            <person name="Inagaki F."/>
            <person name="Takami H."/>
        </authorList>
    </citation>
    <scope>NUCLEOTIDE SEQUENCE</scope>
    <source>
        <strain evidence="2">Expedition CK06-06</strain>
    </source>
</reference>